<dbReference type="CDD" id="cd00609">
    <property type="entry name" value="AAT_like"/>
    <property type="match status" value="1"/>
</dbReference>
<evidence type="ECO:0000313" key="9">
    <source>
        <dbReference type="EMBL" id="SDW82559.1"/>
    </source>
</evidence>
<dbReference type="GO" id="GO:0030170">
    <property type="term" value="F:pyridoxal phosphate binding"/>
    <property type="evidence" value="ECO:0007669"/>
    <property type="project" value="InterPro"/>
</dbReference>
<dbReference type="RefSeq" id="WP_092680693.1">
    <property type="nucleotide sequence ID" value="NZ_FNMZ01000002.1"/>
</dbReference>
<accession>A0A1H2WRE4</accession>
<dbReference type="PANTHER" id="PTHR11879:SF22">
    <property type="entry name" value="ASPARTATE AMINOTRANSFERASE, MITOCHONDRIAL"/>
    <property type="match status" value="1"/>
</dbReference>
<keyword evidence="5 7" id="KW-0808">Transferase</keyword>
<dbReference type="GO" id="GO:0004838">
    <property type="term" value="F:L-tyrosine-2-oxoglutarate transaminase activity"/>
    <property type="evidence" value="ECO:0007669"/>
    <property type="project" value="TreeGrafter"/>
</dbReference>
<dbReference type="EMBL" id="FNMZ01000002">
    <property type="protein sequence ID" value="SDW82559.1"/>
    <property type="molecule type" value="Genomic_DNA"/>
</dbReference>
<dbReference type="AlphaFoldDB" id="A0A1H2WRE4"/>
<name>A0A1H2WRE4_9RHOB</name>
<dbReference type="PANTHER" id="PTHR11879">
    <property type="entry name" value="ASPARTATE AMINOTRANSFERASE"/>
    <property type="match status" value="1"/>
</dbReference>
<dbReference type="InterPro" id="IPR004838">
    <property type="entry name" value="NHTrfase_class1_PyrdxlP-BS"/>
</dbReference>
<comment type="similarity">
    <text evidence="2 7">Belongs to the class-I pyridoxal-phosphate-dependent aminotransferase family.</text>
</comment>
<dbReference type="InterPro" id="IPR015424">
    <property type="entry name" value="PyrdxlP-dep_Trfase"/>
</dbReference>
<gene>
    <name evidence="9" type="ORF">SAMN05444336_102452</name>
</gene>
<comment type="cofactor">
    <cofactor evidence="1 7">
        <name>pyridoxal 5'-phosphate</name>
        <dbReference type="ChEBI" id="CHEBI:597326"/>
    </cofactor>
</comment>
<dbReference type="GO" id="GO:0042802">
    <property type="term" value="F:identical protein binding"/>
    <property type="evidence" value="ECO:0007669"/>
    <property type="project" value="TreeGrafter"/>
</dbReference>
<dbReference type="GO" id="GO:0033585">
    <property type="term" value="P:L-phenylalanine biosynthetic process from chorismate via phenylpyruvate"/>
    <property type="evidence" value="ECO:0007669"/>
    <property type="project" value="TreeGrafter"/>
</dbReference>
<evidence type="ECO:0000256" key="3">
    <source>
        <dbReference type="ARBA" id="ARBA00011738"/>
    </source>
</evidence>
<keyword evidence="10" id="KW-1185">Reference proteome</keyword>
<evidence type="ECO:0000313" key="10">
    <source>
        <dbReference type="Proteomes" id="UP000199118"/>
    </source>
</evidence>
<dbReference type="STRING" id="356660.SAMN05444336_102452"/>
<organism evidence="9 10">
    <name type="scientific">Albimonas donghaensis</name>
    <dbReference type="NCBI Taxonomy" id="356660"/>
    <lineage>
        <taxon>Bacteria</taxon>
        <taxon>Pseudomonadati</taxon>
        <taxon>Pseudomonadota</taxon>
        <taxon>Alphaproteobacteria</taxon>
        <taxon>Rhodobacterales</taxon>
        <taxon>Paracoccaceae</taxon>
        <taxon>Albimonas</taxon>
    </lineage>
</organism>
<dbReference type="PROSITE" id="PS00105">
    <property type="entry name" value="AA_TRANSFER_CLASS_1"/>
    <property type="match status" value="1"/>
</dbReference>
<feature type="domain" description="Aminotransferase class I/classII large" evidence="8">
    <location>
        <begin position="27"/>
        <end position="388"/>
    </location>
</feature>
<evidence type="ECO:0000256" key="5">
    <source>
        <dbReference type="ARBA" id="ARBA00022679"/>
    </source>
</evidence>
<evidence type="ECO:0000256" key="7">
    <source>
        <dbReference type="RuleBase" id="RU000481"/>
    </source>
</evidence>
<dbReference type="GO" id="GO:0004069">
    <property type="term" value="F:L-aspartate:2-oxoglutarate aminotransferase activity"/>
    <property type="evidence" value="ECO:0007669"/>
    <property type="project" value="TreeGrafter"/>
</dbReference>
<evidence type="ECO:0000256" key="4">
    <source>
        <dbReference type="ARBA" id="ARBA00022576"/>
    </source>
</evidence>
<dbReference type="NCBIfam" id="NF006719">
    <property type="entry name" value="PRK09257.1"/>
    <property type="match status" value="1"/>
</dbReference>
<dbReference type="InterPro" id="IPR015421">
    <property type="entry name" value="PyrdxlP-dep_Trfase_major"/>
</dbReference>
<dbReference type="InterPro" id="IPR015422">
    <property type="entry name" value="PyrdxlP-dep_Trfase_small"/>
</dbReference>
<keyword evidence="6" id="KW-0663">Pyridoxal phosphate</keyword>
<keyword evidence="4 7" id="KW-0032">Aminotransferase</keyword>
<dbReference type="PRINTS" id="PR00799">
    <property type="entry name" value="TRANSAMINASE"/>
</dbReference>
<dbReference type="Proteomes" id="UP000199118">
    <property type="component" value="Unassembled WGS sequence"/>
</dbReference>
<evidence type="ECO:0000256" key="2">
    <source>
        <dbReference type="ARBA" id="ARBA00007441"/>
    </source>
</evidence>
<dbReference type="OrthoDB" id="9766445at2"/>
<dbReference type="Pfam" id="PF00155">
    <property type="entry name" value="Aminotran_1_2"/>
    <property type="match status" value="1"/>
</dbReference>
<dbReference type="Gene3D" id="3.90.1150.10">
    <property type="entry name" value="Aspartate Aminotransferase, domain 1"/>
    <property type="match status" value="1"/>
</dbReference>
<proteinExistence type="inferred from homology"/>
<dbReference type="InterPro" id="IPR004839">
    <property type="entry name" value="Aminotransferase_I/II_large"/>
</dbReference>
<protein>
    <recommendedName>
        <fullName evidence="7">Aminotransferase</fullName>
        <ecNumber evidence="7">2.6.1.-</ecNumber>
    </recommendedName>
</protein>
<comment type="subunit">
    <text evidence="3">Homodimer.</text>
</comment>
<dbReference type="EC" id="2.6.1.-" evidence="7"/>
<evidence type="ECO:0000256" key="1">
    <source>
        <dbReference type="ARBA" id="ARBA00001933"/>
    </source>
</evidence>
<dbReference type="GO" id="GO:0005829">
    <property type="term" value="C:cytosol"/>
    <property type="evidence" value="ECO:0007669"/>
    <property type="project" value="TreeGrafter"/>
</dbReference>
<dbReference type="InterPro" id="IPR000796">
    <property type="entry name" value="Asp_trans"/>
</dbReference>
<reference evidence="9 10" key="1">
    <citation type="submission" date="2016-10" db="EMBL/GenBank/DDBJ databases">
        <authorList>
            <person name="de Groot N.N."/>
        </authorList>
    </citation>
    <scope>NUCLEOTIDE SEQUENCE [LARGE SCALE GENOMIC DNA]</scope>
    <source>
        <strain evidence="9 10">DSM 17890</strain>
    </source>
</reference>
<evidence type="ECO:0000256" key="6">
    <source>
        <dbReference type="ARBA" id="ARBA00022898"/>
    </source>
</evidence>
<sequence length="392" mass="41574">MFEALPPPETDPILALMARFRADPRPDLVDLGPGVYRDETGATPVFRAVAAAERRMAETQTTKTYVGLAGDLEFCRLLGTETLGADLQSRAAACQATGGSGALFVLARLLRAARPETVVHIPAPTWPNHPAVFRGVGLAVAEYPYADRAMRALDFDAMAARLEELGPGDVVLLHGCCHNPTGMDPTPAQWATLAEICARRGWLPLIDMAYAGFGEGWEADCAGMRGMMAAAPEALAAVSCSKNFGLYRDRAGAVFATVDDPARRAVVQATLEGINRNIHSMPPDHGGALVREVLSDPALRADWAAELEGMRLRIAGNRSALAEALAARPGGQDLSHVGDLRGMFSLLGLSAPQVDRLREDFGIYVVAGGRINVAGMNAAQADRVAEALLAVI</sequence>
<dbReference type="Gene3D" id="3.40.640.10">
    <property type="entry name" value="Type I PLP-dependent aspartate aminotransferase-like (Major domain)"/>
    <property type="match status" value="1"/>
</dbReference>
<evidence type="ECO:0000259" key="8">
    <source>
        <dbReference type="Pfam" id="PF00155"/>
    </source>
</evidence>
<dbReference type="SUPFAM" id="SSF53383">
    <property type="entry name" value="PLP-dependent transferases"/>
    <property type="match status" value="1"/>
</dbReference>